<evidence type="ECO:0000256" key="6">
    <source>
        <dbReference type="SAM" id="MobiDB-lite"/>
    </source>
</evidence>
<dbReference type="GO" id="GO:0043565">
    <property type="term" value="F:sequence-specific DNA binding"/>
    <property type="evidence" value="ECO:0007669"/>
    <property type="project" value="TreeGrafter"/>
</dbReference>
<dbReference type="EMBL" id="JANEYG010000089">
    <property type="protein sequence ID" value="KAJ8913747.1"/>
    <property type="molecule type" value="Genomic_DNA"/>
</dbReference>
<dbReference type="PANTHER" id="PTHR24408:SF58">
    <property type="entry name" value="TRANSCRIPTION FACTOR (TFIIIA), PUTATIVE (AFU_ORTHOLOGUE AFUA_1G05150)-RELATED"/>
    <property type="match status" value="1"/>
</dbReference>
<dbReference type="FunFam" id="3.30.160.60:FF:002203">
    <property type="entry name" value="Zinc finger protein 142-like Protein"/>
    <property type="match status" value="1"/>
</dbReference>
<dbReference type="InterPro" id="IPR013087">
    <property type="entry name" value="Znf_C2H2_type"/>
</dbReference>
<reference evidence="8 9" key="1">
    <citation type="journal article" date="2023" name="Insect Mol. Biol.">
        <title>Genome sequencing provides insights into the evolution of gene families encoding plant cell wall-degrading enzymes in longhorned beetles.</title>
        <authorList>
            <person name="Shin N.R."/>
            <person name="Okamura Y."/>
            <person name="Kirsch R."/>
            <person name="Pauchet Y."/>
        </authorList>
    </citation>
    <scope>NUCLEOTIDE SEQUENCE [LARGE SCALE GENOMIC DNA]</scope>
    <source>
        <strain evidence="8">EAD_L_NR</strain>
    </source>
</reference>
<feature type="domain" description="C2H2-type" evidence="7">
    <location>
        <begin position="436"/>
        <end position="463"/>
    </location>
</feature>
<feature type="region of interest" description="Disordered" evidence="6">
    <location>
        <begin position="256"/>
        <end position="281"/>
    </location>
</feature>
<dbReference type="Pfam" id="PF00096">
    <property type="entry name" value="zf-C2H2"/>
    <property type="match status" value="2"/>
</dbReference>
<dbReference type="PANTHER" id="PTHR24408">
    <property type="entry name" value="ZINC FINGER PROTEIN"/>
    <property type="match status" value="1"/>
</dbReference>
<dbReference type="PROSITE" id="PS00028">
    <property type="entry name" value="ZINC_FINGER_C2H2_1"/>
    <property type="match status" value="2"/>
</dbReference>
<dbReference type="GO" id="GO:0008270">
    <property type="term" value="F:zinc ion binding"/>
    <property type="evidence" value="ECO:0007669"/>
    <property type="project" value="UniProtKB-KW"/>
</dbReference>
<evidence type="ECO:0000256" key="2">
    <source>
        <dbReference type="ARBA" id="ARBA00022737"/>
    </source>
</evidence>
<proteinExistence type="predicted"/>
<dbReference type="PROSITE" id="PS50157">
    <property type="entry name" value="ZINC_FINGER_C2H2_2"/>
    <property type="match status" value="4"/>
</dbReference>
<keyword evidence="4" id="KW-0862">Zinc</keyword>
<feature type="domain" description="C2H2-type" evidence="7">
    <location>
        <begin position="498"/>
        <end position="526"/>
    </location>
</feature>
<accession>A0AAV8VIE0</accession>
<dbReference type="Proteomes" id="UP001159042">
    <property type="component" value="Unassembled WGS sequence"/>
</dbReference>
<feature type="domain" description="C2H2-type" evidence="7">
    <location>
        <begin position="467"/>
        <end position="494"/>
    </location>
</feature>
<evidence type="ECO:0000313" key="8">
    <source>
        <dbReference type="EMBL" id="KAJ8913747.1"/>
    </source>
</evidence>
<dbReference type="GO" id="GO:0000981">
    <property type="term" value="F:DNA-binding transcription factor activity, RNA polymerase II-specific"/>
    <property type="evidence" value="ECO:0007669"/>
    <property type="project" value="TreeGrafter"/>
</dbReference>
<dbReference type="SMART" id="SM00355">
    <property type="entry name" value="ZnF_C2H2"/>
    <property type="match status" value="7"/>
</dbReference>
<keyword evidence="3 5" id="KW-0863">Zinc-finger</keyword>
<evidence type="ECO:0000256" key="3">
    <source>
        <dbReference type="ARBA" id="ARBA00022771"/>
    </source>
</evidence>
<evidence type="ECO:0000313" key="9">
    <source>
        <dbReference type="Proteomes" id="UP001159042"/>
    </source>
</evidence>
<dbReference type="AlphaFoldDB" id="A0AAV8VIE0"/>
<evidence type="ECO:0000256" key="1">
    <source>
        <dbReference type="ARBA" id="ARBA00022723"/>
    </source>
</evidence>
<dbReference type="InterPro" id="IPR012934">
    <property type="entry name" value="Znf_AD"/>
</dbReference>
<dbReference type="SMART" id="SM00868">
    <property type="entry name" value="zf-AD"/>
    <property type="match status" value="2"/>
</dbReference>
<dbReference type="GO" id="GO:0005634">
    <property type="term" value="C:nucleus"/>
    <property type="evidence" value="ECO:0007669"/>
    <property type="project" value="InterPro"/>
</dbReference>
<evidence type="ECO:0000259" key="7">
    <source>
        <dbReference type="PROSITE" id="PS50157"/>
    </source>
</evidence>
<gene>
    <name evidence="8" type="ORF">NQ315_007464</name>
</gene>
<name>A0AAV8VIE0_9CUCU</name>
<dbReference type="Gene3D" id="3.30.160.60">
    <property type="entry name" value="Classic Zinc Finger"/>
    <property type="match status" value="4"/>
</dbReference>
<keyword evidence="9" id="KW-1185">Reference proteome</keyword>
<protein>
    <recommendedName>
        <fullName evidence="7">C2H2-type domain-containing protein</fullName>
    </recommendedName>
</protein>
<comment type="caution">
    <text evidence="8">The sequence shown here is derived from an EMBL/GenBank/DDBJ whole genome shotgun (WGS) entry which is preliminary data.</text>
</comment>
<feature type="domain" description="C2H2-type" evidence="7">
    <location>
        <begin position="404"/>
        <end position="432"/>
    </location>
</feature>
<keyword evidence="1" id="KW-0479">Metal-binding</keyword>
<evidence type="ECO:0000256" key="4">
    <source>
        <dbReference type="ARBA" id="ARBA00022833"/>
    </source>
</evidence>
<dbReference type="SUPFAM" id="SSF57667">
    <property type="entry name" value="beta-beta-alpha zinc fingers"/>
    <property type="match status" value="4"/>
</dbReference>
<sequence length="544" mass="63372">MRGNKNKKKLEICVLCCNKSLERDLEQIDEVTREVLSVLLTTVHTALFKQPVMCLNCSQRIDAVFQFKSACLYVEDFITLFVNTGERNRIDLKQIYLSERCSQELIDALRGRDLCRLCLSVAGDGFVCLDGSDFDVNYIRDMIKRCLPEVNVNNTRDSVVCKVCISCLENYCDFIENYSETEKLIEHYCGENNIDENEPITLTEVLEFTSRKNREVENLNSTNDFSENVDFTDKIEVVDSGSAVRFHVIKESSTGVTKLQNPPDSASTSSSVLSSDSKSHGCDLRNYKSNRKACSRRHTCTRKDIAEINSFKCDLCNYQTERKRSLISHAATHKDAPRTNWWDCNFCDFTAKRSSNLKTHMLTHKDPSEVELFECTLCDFKTKYKYSLAKHKSVHKPASKIKWYKCDSCDYKSKRKDNLRVHHSSMHGSASEIVWFECDSCSFKTKRKGHLNRHQLGHKDASQIKWYACDLCSFKFKHRFRLEAHMMVHKDPSERKWYKCDSCDYKFKRKYNLRVHHISMHKCKSEIDRSKCEFCNNRSNRKPR</sequence>
<keyword evidence="2" id="KW-0677">Repeat</keyword>
<feature type="compositionally biased region" description="Low complexity" evidence="6">
    <location>
        <begin position="265"/>
        <end position="276"/>
    </location>
</feature>
<organism evidence="8 9">
    <name type="scientific">Exocentrus adspersus</name>
    <dbReference type="NCBI Taxonomy" id="1586481"/>
    <lineage>
        <taxon>Eukaryota</taxon>
        <taxon>Metazoa</taxon>
        <taxon>Ecdysozoa</taxon>
        <taxon>Arthropoda</taxon>
        <taxon>Hexapoda</taxon>
        <taxon>Insecta</taxon>
        <taxon>Pterygota</taxon>
        <taxon>Neoptera</taxon>
        <taxon>Endopterygota</taxon>
        <taxon>Coleoptera</taxon>
        <taxon>Polyphaga</taxon>
        <taxon>Cucujiformia</taxon>
        <taxon>Chrysomeloidea</taxon>
        <taxon>Cerambycidae</taxon>
        <taxon>Lamiinae</taxon>
        <taxon>Acanthocinini</taxon>
        <taxon>Exocentrus</taxon>
    </lineage>
</organism>
<dbReference type="InterPro" id="IPR036236">
    <property type="entry name" value="Znf_C2H2_sf"/>
</dbReference>
<evidence type="ECO:0000256" key="5">
    <source>
        <dbReference type="PROSITE-ProRule" id="PRU00042"/>
    </source>
</evidence>